<dbReference type="Gene3D" id="2.130.10.10">
    <property type="entry name" value="YVTN repeat-like/Quinoprotein amine dehydrogenase"/>
    <property type="match status" value="1"/>
</dbReference>
<organism evidence="2">
    <name type="scientific">Caldilineaceae bacterium SB0662_bin_9</name>
    <dbReference type="NCBI Taxonomy" id="2605258"/>
    <lineage>
        <taxon>Bacteria</taxon>
        <taxon>Bacillati</taxon>
        <taxon>Chloroflexota</taxon>
        <taxon>Caldilineae</taxon>
        <taxon>Caldilineales</taxon>
        <taxon>Caldilineaceae</taxon>
    </lineage>
</organism>
<dbReference type="PANTHER" id="PTHR30344:SF1">
    <property type="entry name" value="6-PHOSPHOGLUCONOLACTONASE"/>
    <property type="match status" value="1"/>
</dbReference>
<dbReference type="PANTHER" id="PTHR30344">
    <property type="entry name" value="6-PHOSPHOGLUCONOLACTONASE-RELATED"/>
    <property type="match status" value="1"/>
</dbReference>
<evidence type="ECO:0000313" key="2">
    <source>
        <dbReference type="EMBL" id="MYD88970.1"/>
    </source>
</evidence>
<dbReference type="InterPro" id="IPR015943">
    <property type="entry name" value="WD40/YVTN_repeat-like_dom_sf"/>
</dbReference>
<dbReference type="InterPro" id="IPR050282">
    <property type="entry name" value="Cycloisomerase_2"/>
</dbReference>
<reference evidence="2" key="1">
    <citation type="submission" date="2019-09" db="EMBL/GenBank/DDBJ databases">
        <title>Characterisation of the sponge microbiome using genome-centric metagenomics.</title>
        <authorList>
            <person name="Engelberts J.P."/>
            <person name="Robbins S.J."/>
            <person name="De Goeij J.M."/>
            <person name="Aranda M."/>
            <person name="Bell S.C."/>
            <person name="Webster N.S."/>
        </authorList>
    </citation>
    <scope>NUCLEOTIDE SEQUENCE</scope>
    <source>
        <strain evidence="2">SB0662_bin_9</strain>
    </source>
</reference>
<comment type="similarity">
    <text evidence="1">Belongs to the cycloisomerase 2 family.</text>
</comment>
<proteinExistence type="inferred from homology"/>
<dbReference type="Pfam" id="PF10282">
    <property type="entry name" value="Lactonase"/>
    <property type="match status" value="1"/>
</dbReference>
<dbReference type="InterPro" id="IPR019405">
    <property type="entry name" value="Lactonase_7-beta_prop"/>
</dbReference>
<gene>
    <name evidence="2" type="ORF">F4Y08_01330</name>
</gene>
<dbReference type="AlphaFoldDB" id="A0A6B1DN93"/>
<accession>A0A6B1DN93</accession>
<dbReference type="InterPro" id="IPR011045">
    <property type="entry name" value="N2O_reductase_N"/>
</dbReference>
<protein>
    <submittedName>
        <fullName evidence="2">Lactonase family protein</fullName>
    </submittedName>
</protein>
<dbReference type="SUPFAM" id="SSF50974">
    <property type="entry name" value="Nitrous oxide reductase, N-terminal domain"/>
    <property type="match status" value="1"/>
</dbReference>
<evidence type="ECO:0000256" key="1">
    <source>
        <dbReference type="ARBA" id="ARBA00005564"/>
    </source>
</evidence>
<comment type="caution">
    <text evidence="2">The sequence shown here is derived from an EMBL/GenBank/DDBJ whole genome shotgun (WGS) entry which is preliminary data.</text>
</comment>
<sequence length="382" mass="41996">MQHHGCPRRLRNRFPYAEAGRLIRVWRTGRDNHTERGVAGPEIRIAVSLSGEDCVDILDYVPEEGRLLRVTRLLAHSRPGPLVQSRDGSTLYGGLRGSCQLATWKLAGDAWATSDPVQTVQLDSDPCYLDLDSRGEWLLAAYYGAGYVSVHSTQASNGLSTMPVWTAATGPKAHCIREIGTTGRLLVPHTGEENAIHEFELDRHTGALRAYGKVAAESDPWIGPAGPRHFEVHPDSSSLFVSNEHSSTVGHRRLTADGRLGPCLGSVSTLPHPWGLANTCAQIRLTNDARFLYVSNRGHNSLALFGVDRQSGDLRQLGWQSTEEIPRAFGISSDDRFLFCAGLATGCMTVYEICSHTGRLDFRNRFAVGMEPMWILPLRSAN</sequence>
<dbReference type="GO" id="GO:0017057">
    <property type="term" value="F:6-phosphogluconolactonase activity"/>
    <property type="evidence" value="ECO:0007669"/>
    <property type="project" value="TreeGrafter"/>
</dbReference>
<name>A0A6B1DN93_9CHLR</name>
<dbReference type="EMBL" id="VXPY01000011">
    <property type="protein sequence ID" value="MYD88970.1"/>
    <property type="molecule type" value="Genomic_DNA"/>
</dbReference>